<dbReference type="EMBL" id="BOMB01000007">
    <property type="protein sequence ID" value="GID10301.1"/>
    <property type="molecule type" value="Genomic_DNA"/>
</dbReference>
<dbReference type="PANTHER" id="PTHR36222">
    <property type="entry name" value="SERINE PROTEASE INHIBITOR RV3364C"/>
    <property type="match status" value="1"/>
</dbReference>
<dbReference type="InterPro" id="IPR004942">
    <property type="entry name" value="Roadblock/LAMTOR2_dom"/>
</dbReference>
<proteinExistence type="predicted"/>
<name>A0A8J3IUS4_9ACTN</name>
<dbReference type="Pfam" id="PF03259">
    <property type="entry name" value="Robl_LC7"/>
    <property type="match status" value="1"/>
</dbReference>
<dbReference type="AlphaFoldDB" id="A0A8J3IUS4"/>
<evidence type="ECO:0000259" key="1">
    <source>
        <dbReference type="SMART" id="SM00960"/>
    </source>
</evidence>
<evidence type="ECO:0000313" key="2">
    <source>
        <dbReference type="EMBL" id="GID10301.1"/>
    </source>
</evidence>
<gene>
    <name evidence="2" type="ORF">Aru02nite_11900</name>
</gene>
<dbReference type="InterPro" id="IPR053141">
    <property type="entry name" value="Mycobact_SerProt_Inhib_Rv3364c"/>
</dbReference>
<keyword evidence="3" id="KW-1185">Reference proteome</keyword>
<evidence type="ECO:0000313" key="3">
    <source>
        <dbReference type="Proteomes" id="UP000612808"/>
    </source>
</evidence>
<sequence length="148" mass="15666">MTQHTTSSRDADWLLEDLVHRVAEIKHAVLLSADGLLIGSSDALSRADAEHLAAVASGFQSLARGAGRHFQAGEIRQTVIEMDTAFLFVTAAGHGACLAVFADADSDVGLVAFEMNLLVQRVGQNLATTVRSPLMTAPPSPADPLFQQ</sequence>
<organism evidence="2 3">
    <name type="scientific">Actinocatenispora rupis</name>
    <dbReference type="NCBI Taxonomy" id="519421"/>
    <lineage>
        <taxon>Bacteria</taxon>
        <taxon>Bacillati</taxon>
        <taxon>Actinomycetota</taxon>
        <taxon>Actinomycetes</taxon>
        <taxon>Micromonosporales</taxon>
        <taxon>Micromonosporaceae</taxon>
        <taxon>Actinocatenispora</taxon>
    </lineage>
</organism>
<dbReference type="SMART" id="SM00960">
    <property type="entry name" value="Robl_LC7"/>
    <property type="match status" value="1"/>
</dbReference>
<dbReference type="Gene3D" id="3.30.450.30">
    <property type="entry name" value="Dynein light chain 2a, cytoplasmic"/>
    <property type="match status" value="1"/>
</dbReference>
<dbReference type="Proteomes" id="UP000612808">
    <property type="component" value="Unassembled WGS sequence"/>
</dbReference>
<dbReference type="PANTHER" id="PTHR36222:SF1">
    <property type="entry name" value="SERINE PROTEASE INHIBITOR RV3364C"/>
    <property type="match status" value="1"/>
</dbReference>
<protein>
    <submittedName>
        <fullName evidence="2">Dynein regulation protein LC7</fullName>
    </submittedName>
</protein>
<dbReference type="RefSeq" id="WP_203655526.1">
    <property type="nucleotide sequence ID" value="NZ_BAAAZM010000003.1"/>
</dbReference>
<comment type="caution">
    <text evidence="2">The sequence shown here is derived from an EMBL/GenBank/DDBJ whole genome shotgun (WGS) entry which is preliminary data.</text>
</comment>
<reference evidence="2" key="1">
    <citation type="submission" date="2021-01" db="EMBL/GenBank/DDBJ databases">
        <title>Whole genome shotgun sequence of Actinocatenispora rupis NBRC 107355.</title>
        <authorList>
            <person name="Komaki H."/>
            <person name="Tamura T."/>
        </authorList>
    </citation>
    <scope>NUCLEOTIDE SEQUENCE</scope>
    <source>
        <strain evidence="2">NBRC 107355</strain>
    </source>
</reference>
<dbReference type="SUPFAM" id="SSF103196">
    <property type="entry name" value="Roadblock/LC7 domain"/>
    <property type="match status" value="1"/>
</dbReference>
<feature type="domain" description="Roadblock/LAMTOR2" evidence="1">
    <location>
        <begin position="12"/>
        <end position="102"/>
    </location>
</feature>
<accession>A0A8J3IUS4</accession>